<keyword evidence="7 9" id="KW-0472">Membrane</keyword>
<evidence type="ECO:0000256" key="5">
    <source>
        <dbReference type="ARBA" id="ARBA00022692"/>
    </source>
</evidence>
<evidence type="ECO:0000256" key="8">
    <source>
        <dbReference type="ARBA" id="ARBA00023315"/>
    </source>
</evidence>
<dbReference type="Proteomes" id="UP000284731">
    <property type="component" value="Unassembled WGS sequence"/>
</dbReference>
<proteinExistence type="inferred from homology"/>
<keyword evidence="3 9" id="KW-1003">Cell membrane</keyword>
<feature type="transmembrane region" description="Helical" evidence="10">
    <location>
        <begin position="484"/>
        <end position="503"/>
    </location>
</feature>
<evidence type="ECO:0000256" key="4">
    <source>
        <dbReference type="ARBA" id="ARBA00022679"/>
    </source>
</evidence>
<feature type="transmembrane region" description="Helical" evidence="10">
    <location>
        <begin position="329"/>
        <end position="347"/>
    </location>
</feature>
<evidence type="ECO:0000256" key="7">
    <source>
        <dbReference type="ARBA" id="ARBA00023136"/>
    </source>
</evidence>
<dbReference type="AlphaFoldDB" id="A0A412PCM9"/>
<evidence type="ECO:0000256" key="10">
    <source>
        <dbReference type="SAM" id="Phobius"/>
    </source>
</evidence>
<feature type="transmembrane region" description="Helical" evidence="10">
    <location>
        <begin position="353"/>
        <end position="370"/>
    </location>
</feature>
<evidence type="ECO:0000256" key="3">
    <source>
        <dbReference type="ARBA" id="ARBA00022475"/>
    </source>
</evidence>
<dbReference type="GO" id="GO:0005886">
    <property type="term" value="C:plasma membrane"/>
    <property type="evidence" value="ECO:0007669"/>
    <property type="project" value="UniProtKB-SubCell"/>
</dbReference>
<feature type="transmembrane region" description="Helical" evidence="10">
    <location>
        <begin position="89"/>
        <end position="107"/>
    </location>
</feature>
<dbReference type="InterPro" id="IPR024194">
    <property type="entry name" value="Ac/AlaTfrase_AlgI/DltB"/>
</dbReference>
<feature type="transmembrane region" description="Helical" evidence="10">
    <location>
        <begin position="391"/>
        <end position="411"/>
    </location>
</feature>
<feature type="transmembrane region" description="Helical" evidence="10">
    <location>
        <begin position="31"/>
        <end position="64"/>
    </location>
</feature>
<feature type="transmembrane region" description="Helical" evidence="10">
    <location>
        <begin position="7"/>
        <end position="25"/>
    </location>
</feature>
<reference evidence="11 12" key="1">
    <citation type="submission" date="2018-08" db="EMBL/GenBank/DDBJ databases">
        <title>A genome reference for cultivated species of the human gut microbiota.</title>
        <authorList>
            <person name="Zou Y."/>
            <person name="Xue W."/>
            <person name="Luo G."/>
        </authorList>
    </citation>
    <scope>NUCLEOTIDE SEQUENCE [LARGE SCALE GENOMIC DNA]</scope>
    <source>
        <strain evidence="11 12">AF18-46</strain>
    </source>
</reference>
<dbReference type="GO" id="GO:0042121">
    <property type="term" value="P:alginic acid biosynthetic process"/>
    <property type="evidence" value="ECO:0007669"/>
    <property type="project" value="InterPro"/>
</dbReference>
<evidence type="ECO:0000256" key="6">
    <source>
        <dbReference type="ARBA" id="ARBA00022989"/>
    </source>
</evidence>
<evidence type="ECO:0000313" key="11">
    <source>
        <dbReference type="EMBL" id="RGT54938.1"/>
    </source>
</evidence>
<organism evidence="11 12">
    <name type="scientific">Solobacterium moorei</name>
    <dbReference type="NCBI Taxonomy" id="102148"/>
    <lineage>
        <taxon>Bacteria</taxon>
        <taxon>Bacillati</taxon>
        <taxon>Bacillota</taxon>
        <taxon>Erysipelotrichia</taxon>
        <taxon>Erysipelotrichales</taxon>
        <taxon>Erysipelotrichaceae</taxon>
        <taxon>Solobacterium</taxon>
    </lineage>
</organism>
<dbReference type="InterPro" id="IPR004299">
    <property type="entry name" value="MBOAT_fam"/>
</dbReference>
<dbReference type="PANTHER" id="PTHR13285">
    <property type="entry name" value="ACYLTRANSFERASE"/>
    <property type="match status" value="1"/>
</dbReference>
<name>A0A412PCM9_9FIRM</name>
<gene>
    <name evidence="11" type="ORF">DWX20_07145</name>
</gene>
<evidence type="ECO:0000256" key="9">
    <source>
        <dbReference type="PIRNR" id="PIRNR016636"/>
    </source>
</evidence>
<comment type="subcellular location">
    <subcellularLocation>
        <location evidence="1">Cell membrane</location>
        <topology evidence="1">Multi-pass membrane protein</topology>
    </subcellularLocation>
</comment>
<feature type="transmembrane region" description="Helical" evidence="10">
    <location>
        <begin position="127"/>
        <end position="145"/>
    </location>
</feature>
<keyword evidence="4 9" id="KW-0808">Transferase</keyword>
<dbReference type="Pfam" id="PF03062">
    <property type="entry name" value="MBOAT"/>
    <property type="match status" value="1"/>
</dbReference>
<dbReference type="InterPro" id="IPR051085">
    <property type="entry name" value="MB_O-acyltransferase"/>
</dbReference>
<keyword evidence="8 9" id="KW-0012">Acyltransferase</keyword>
<dbReference type="PIRSF" id="PIRSF016636">
    <property type="entry name" value="AlgI_DltB"/>
    <property type="match status" value="1"/>
</dbReference>
<dbReference type="RefSeq" id="WP_118764997.1">
    <property type="nucleotide sequence ID" value="NZ_CABJCF010000003.1"/>
</dbReference>
<dbReference type="EMBL" id="QRWX01000003">
    <property type="protein sequence ID" value="RGT54938.1"/>
    <property type="molecule type" value="Genomic_DNA"/>
</dbReference>
<keyword evidence="5 10" id="KW-0812">Transmembrane</keyword>
<dbReference type="PIRSF" id="PIRSF500217">
    <property type="entry name" value="AlgI"/>
    <property type="match status" value="1"/>
</dbReference>
<accession>A0A412PCM9</accession>
<protein>
    <submittedName>
        <fullName evidence="11">MBOAT family protein</fullName>
    </submittedName>
</protein>
<evidence type="ECO:0000256" key="2">
    <source>
        <dbReference type="ARBA" id="ARBA00010323"/>
    </source>
</evidence>
<comment type="similarity">
    <text evidence="2 9">Belongs to the membrane-bound acyltransferase family.</text>
</comment>
<keyword evidence="6 10" id="KW-1133">Transmembrane helix</keyword>
<dbReference type="PANTHER" id="PTHR13285:SF23">
    <property type="entry name" value="TEICHOIC ACID D-ALANYLTRANSFERASE"/>
    <property type="match status" value="1"/>
</dbReference>
<dbReference type="InterPro" id="IPR028362">
    <property type="entry name" value="AlgI"/>
</dbReference>
<evidence type="ECO:0000313" key="12">
    <source>
        <dbReference type="Proteomes" id="UP000284731"/>
    </source>
</evidence>
<sequence>MNLSYNALGYLVIFLPITMLLYQIVKQKYRWIVLLLANLVFFGVWSQWLVVYCLATTLITFFIGKKLGAMKKAPDGVDKKVFKKQKRRILTAGILLNFAVLLGLKYTNFFATGIFAVFQQSFTPLKILVPIGISYYTLQLVSYLADINSGKIEPVQCYAKLLLFATFFPTLVEGPIARFSEIGEALTEGKPIEQENMIIGFERILWGLFKKVAIADHLAPVVSSIFSSHDSSGGLVLVVAIFCTIQLYMDFSGSIDIAIGSARIFGIVLPENFTQPFFAKGASDFWHRWHITLGTFFRDYIFYPVSLSKPVMKLTKWCKKHLGKTVAKYIGPAIALFCVWISNGLWHGPQWNYILYGIYYFILIFIELFMEKPTENFCKKFHINQNGFGYRIFRFVKLMFIVCFGEVVFAASSGEQIVTMIQSLFTRFDWADAWSTIPYLGMDAWDYITVGVAFVIVVIVDVLKEIGYPIRKVFESKPLVIRWSILYLVIFYIIFFGAYGPGYDIIKMMYAGF</sequence>
<evidence type="ECO:0000256" key="1">
    <source>
        <dbReference type="ARBA" id="ARBA00004651"/>
    </source>
</evidence>
<dbReference type="GO" id="GO:0016746">
    <property type="term" value="F:acyltransferase activity"/>
    <property type="evidence" value="ECO:0007669"/>
    <property type="project" value="UniProtKB-KW"/>
</dbReference>
<feature type="transmembrane region" description="Helical" evidence="10">
    <location>
        <begin position="444"/>
        <end position="463"/>
    </location>
</feature>
<comment type="caution">
    <text evidence="11">The sequence shown here is derived from an EMBL/GenBank/DDBJ whole genome shotgun (WGS) entry which is preliminary data.</text>
</comment>